<dbReference type="InterPro" id="IPR044153">
    <property type="entry name" value="PIN_Pae0151-like"/>
</dbReference>
<dbReference type="InterPro" id="IPR051619">
    <property type="entry name" value="TypeII_TA_RNase_PINc/VapC"/>
</dbReference>
<keyword evidence="2 6" id="KW-0540">Nuclease</keyword>
<dbReference type="PANTHER" id="PTHR35901">
    <property type="entry name" value="RIBONUCLEASE VAPC3"/>
    <property type="match status" value="1"/>
</dbReference>
<dbReference type="CDD" id="cd09873">
    <property type="entry name" value="PIN_Pae0151-like"/>
    <property type="match status" value="1"/>
</dbReference>
<accession>A0A6G9Y1T2</accession>
<evidence type="ECO:0000256" key="1">
    <source>
        <dbReference type="ARBA" id="ARBA00022649"/>
    </source>
</evidence>
<gene>
    <name evidence="6" type="primary">vapC</name>
    <name evidence="8" type="ORF">F5X71_36180</name>
</gene>
<dbReference type="GO" id="GO:0090729">
    <property type="term" value="F:toxin activity"/>
    <property type="evidence" value="ECO:0007669"/>
    <property type="project" value="UniProtKB-KW"/>
</dbReference>
<dbReference type="Proteomes" id="UP000501705">
    <property type="component" value="Chromosome"/>
</dbReference>
<dbReference type="InterPro" id="IPR002716">
    <property type="entry name" value="PIN_dom"/>
</dbReference>
<comment type="cofactor">
    <cofactor evidence="6">
        <name>Mg(2+)</name>
        <dbReference type="ChEBI" id="CHEBI:18420"/>
    </cofactor>
</comment>
<dbReference type="HAMAP" id="MF_00265">
    <property type="entry name" value="VapC_Nob1"/>
    <property type="match status" value="1"/>
</dbReference>
<comment type="similarity">
    <text evidence="6">Belongs to the PINc/VapC protein family.</text>
</comment>
<dbReference type="InterPro" id="IPR022907">
    <property type="entry name" value="VapC_family"/>
</dbReference>
<name>A0A6G9Y1T2_NOCBR</name>
<feature type="binding site" evidence="6">
    <location>
        <position position="31"/>
    </location>
    <ligand>
        <name>Mg(2+)</name>
        <dbReference type="ChEBI" id="CHEBI:18420"/>
    </ligand>
</feature>
<feature type="binding site" evidence="6">
    <location>
        <position position="129"/>
    </location>
    <ligand>
        <name>Mg(2+)</name>
        <dbReference type="ChEBI" id="CHEBI:18420"/>
    </ligand>
</feature>
<evidence type="ECO:0000256" key="5">
    <source>
        <dbReference type="ARBA" id="ARBA00022842"/>
    </source>
</evidence>
<evidence type="ECO:0000256" key="4">
    <source>
        <dbReference type="ARBA" id="ARBA00022801"/>
    </source>
</evidence>
<dbReference type="GO" id="GO:0000287">
    <property type="term" value="F:magnesium ion binding"/>
    <property type="evidence" value="ECO:0007669"/>
    <property type="project" value="UniProtKB-UniRule"/>
</dbReference>
<feature type="domain" description="PIN" evidence="7">
    <location>
        <begin position="28"/>
        <end position="150"/>
    </location>
</feature>
<dbReference type="GO" id="GO:0004540">
    <property type="term" value="F:RNA nuclease activity"/>
    <property type="evidence" value="ECO:0007669"/>
    <property type="project" value="InterPro"/>
</dbReference>
<reference evidence="8 9" key="1">
    <citation type="journal article" date="2019" name="ACS Chem. Biol.">
        <title>Identification and Mobilization of a Cryptic Antibiotic Biosynthesis Gene Locus from a Human-Pathogenic Nocardia Isolate.</title>
        <authorList>
            <person name="Herisse M."/>
            <person name="Ishida K."/>
            <person name="Porter J.L."/>
            <person name="Howden B."/>
            <person name="Hertweck C."/>
            <person name="Stinear T.P."/>
            <person name="Pidot S.J."/>
        </authorList>
    </citation>
    <scope>NUCLEOTIDE SEQUENCE [LARGE SCALE GENOMIC DNA]</scope>
    <source>
        <strain evidence="8 9">AUSMDU00024985</strain>
    </source>
</reference>
<evidence type="ECO:0000313" key="9">
    <source>
        <dbReference type="Proteomes" id="UP000501705"/>
    </source>
</evidence>
<sequence>MCRSGCAELPASTRSCIDSGTRTVAENYLVDSAVFLRWFIDQDGYEHAREVQQRFIDGAISLETVDFARVEVAGVLRKKGLLTRRLTREGFVAAVRVIDDLGVVVHEITADRLELAADLAARKRLGMYDALFAQLAIERRIPLLTADAKLCTALAGEVETELLRSGGRKDDSA</sequence>
<dbReference type="AlphaFoldDB" id="A0A6G9Y1T2"/>
<keyword evidence="5 6" id="KW-0460">Magnesium</keyword>
<keyword evidence="4 6" id="KW-0378">Hydrolase</keyword>
<dbReference type="Pfam" id="PF01850">
    <property type="entry name" value="PIN"/>
    <property type="match status" value="1"/>
</dbReference>
<protein>
    <recommendedName>
        <fullName evidence="6">Ribonuclease VapC</fullName>
        <shortName evidence="6">RNase VapC</shortName>
        <ecNumber evidence="6">3.1.-.-</ecNumber>
    </recommendedName>
    <alternativeName>
        <fullName evidence="6">Toxin VapC</fullName>
    </alternativeName>
</protein>
<dbReference type="SUPFAM" id="SSF88723">
    <property type="entry name" value="PIN domain-like"/>
    <property type="match status" value="1"/>
</dbReference>
<dbReference type="GO" id="GO:0016787">
    <property type="term" value="F:hydrolase activity"/>
    <property type="evidence" value="ECO:0007669"/>
    <property type="project" value="UniProtKB-KW"/>
</dbReference>
<dbReference type="InterPro" id="IPR029060">
    <property type="entry name" value="PIN-like_dom_sf"/>
</dbReference>
<evidence type="ECO:0000256" key="3">
    <source>
        <dbReference type="ARBA" id="ARBA00022723"/>
    </source>
</evidence>
<organism evidence="8 9">
    <name type="scientific">Nocardia brasiliensis</name>
    <dbReference type="NCBI Taxonomy" id="37326"/>
    <lineage>
        <taxon>Bacteria</taxon>
        <taxon>Bacillati</taxon>
        <taxon>Actinomycetota</taxon>
        <taxon>Actinomycetes</taxon>
        <taxon>Mycobacteriales</taxon>
        <taxon>Nocardiaceae</taxon>
        <taxon>Nocardia</taxon>
    </lineage>
</organism>
<dbReference type="EC" id="3.1.-.-" evidence="6"/>
<dbReference type="EMBL" id="CP046171">
    <property type="protein sequence ID" value="QIS07033.1"/>
    <property type="molecule type" value="Genomic_DNA"/>
</dbReference>
<evidence type="ECO:0000313" key="8">
    <source>
        <dbReference type="EMBL" id="QIS07033.1"/>
    </source>
</evidence>
<keyword evidence="3 6" id="KW-0479">Metal-binding</keyword>
<evidence type="ECO:0000256" key="2">
    <source>
        <dbReference type="ARBA" id="ARBA00022722"/>
    </source>
</evidence>
<comment type="function">
    <text evidence="6">Toxic component of a toxin-antitoxin (TA) system. An RNase.</text>
</comment>
<evidence type="ECO:0000259" key="7">
    <source>
        <dbReference type="Pfam" id="PF01850"/>
    </source>
</evidence>
<evidence type="ECO:0000256" key="6">
    <source>
        <dbReference type="HAMAP-Rule" id="MF_00265"/>
    </source>
</evidence>
<keyword evidence="1 6" id="KW-1277">Toxin-antitoxin system</keyword>
<keyword evidence="6" id="KW-0800">Toxin</keyword>
<proteinExistence type="inferred from homology"/>
<dbReference type="Gene3D" id="3.40.50.1010">
    <property type="entry name" value="5'-nuclease"/>
    <property type="match status" value="1"/>
</dbReference>
<dbReference type="PANTHER" id="PTHR35901:SF1">
    <property type="entry name" value="EXONUCLEASE VAPC9"/>
    <property type="match status" value="1"/>
</dbReference>